<reference evidence="2" key="2">
    <citation type="submission" date="2021-12" db="EMBL/GenBank/DDBJ databases">
        <title>Resequencing data analysis of finger millet.</title>
        <authorList>
            <person name="Hatakeyama M."/>
            <person name="Aluri S."/>
            <person name="Balachadran M.T."/>
            <person name="Sivarajan S.R."/>
            <person name="Poveda L."/>
            <person name="Shimizu-Inatsugi R."/>
            <person name="Schlapbach R."/>
            <person name="Sreeman S.M."/>
            <person name="Shimizu K.K."/>
        </authorList>
    </citation>
    <scope>NUCLEOTIDE SEQUENCE</scope>
</reference>
<keyword evidence="1" id="KW-0812">Transmembrane</keyword>
<evidence type="ECO:0000256" key="1">
    <source>
        <dbReference type="SAM" id="Phobius"/>
    </source>
</evidence>
<evidence type="ECO:0000313" key="2">
    <source>
        <dbReference type="EMBL" id="GJN17522.1"/>
    </source>
</evidence>
<feature type="transmembrane region" description="Helical" evidence="1">
    <location>
        <begin position="37"/>
        <end position="54"/>
    </location>
</feature>
<keyword evidence="1" id="KW-0472">Membrane</keyword>
<accession>A0AAV5E450</accession>
<keyword evidence="3" id="KW-1185">Reference proteome</keyword>
<dbReference type="EMBL" id="BQKI01000073">
    <property type="protein sequence ID" value="GJN17522.1"/>
    <property type="molecule type" value="Genomic_DNA"/>
</dbReference>
<keyword evidence="1" id="KW-1133">Transmembrane helix</keyword>
<dbReference type="Proteomes" id="UP001054889">
    <property type="component" value="Unassembled WGS sequence"/>
</dbReference>
<organism evidence="2 3">
    <name type="scientific">Eleusine coracana subsp. coracana</name>
    <dbReference type="NCBI Taxonomy" id="191504"/>
    <lineage>
        <taxon>Eukaryota</taxon>
        <taxon>Viridiplantae</taxon>
        <taxon>Streptophyta</taxon>
        <taxon>Embryophyta</taxon>
        <taxon>Tracheophyta</taxon>
        <taxon>Spermatophyta</taxon>
        <taxon>Magnoliopsida</taxon>
        <taxon>Liliopsida</taxon>
        <taxon>Poales</taxon>
        <taxon>Poaceae</taxon>
        <taxon>PACMAD clade</taxon>
        <taxon>Chloridoideae</taxon>
        <taxon>Cynodonteae</taxon>
        <taxon>Eleusininae</taxon>
        <taxon>Eleusine</taxon>
    </lineage>
</organism>
<proteinExistence type="predicted"/>
<name>A0AAV5E450_ELECO</name>
<reference evidence="2" key="1">
    <citation type="journal article" date="2018" name="DNA Res.">
        <title>Multiple hybrid de novo genome assembly of finger millet, an orphan allotetraploid crop.</title>
        <authorList>
            <person name="Hatakeyama M."/>
            <person name="Aluri S."/>
            <person name="Balachadran M.T."/>
            <person name="Sivarajan S.R."/>
            <person name="Patrignani A."/>
            <person name="Gruter S."/>
            <person name="Poveda L."/>
            <person name="Shimizu-Inatsugi R."/>
            <person name="Baeten J."/>
            <person name="Francoijs K.J."/>
            <person name="Nataraja K.N."/>
            <person name="Reddy Y.A.N."/>
            <person name="Phadnis S."/>
            <person name="Ravikumar R.L."/>
            <person name="Schlapbach R."/>
            <person name="Sreeman S.M."/>
            <person name="Shimizu K.K."/>
        </authorList>
    </citation>
    <scope>NUCLEOTIDE SEQUENCE</scope>
</reference>
<sequence>MWSRGGCAEGKGKKEKVTAEIRRSEDISARVRMGRDMFILMGLSVLGFWLSHGARHGIIFVLDQITGDESGVDAGEDVLYDIAKI</sequence>
<protein>
    <submittedName>
        <fullName evidence="2">Uncharacterized protein</fullName>
    </submittedName>
</protein>
<gene>
    <name evidence="2" type="primary">gb04598</name>
    <name evidence="2" type="ORF">PR202_gb04598</name>
</gene>
<comment type="caution">
    <text evidence="2">The sequence shown here is derived from an EMBL/GenBank/DDBJ whole genome shotgun (WGS) entry which is preliminary data.</text>
</comment>
<evidence type="ECO:0000313" key="3">
    <source>
        <dbReference type="Proteomes" id="UP001054889"/>
    </source>
</evidence>
<dbReference type="AlphaFoldDB" id="A0AAV5E450"/>